<dbReference type="Gene3D" id="3.40.190.10">
    <property type="entry name" value="Periplasmic binding protein-like II"/>
    <property type="match status" value="1"/>
</dbReference>
<dbReference type="InterPro" id="IPR006059">
    <property type="entry name" value="SBP"/>
</dbReference>
<proteinExistence type="inferred from homology"/>
<dbReference type="Pfam" id="PF01547">
    <property type="entry name" value="SBP_bac_1"/>
    <property type="match status" value="1"/>
</dbReference>
<evidence type="ECO:0000256" key="3">
    <source>
        <dbReference type="ARBA" id="ARBA00022448"/>
    </source>
</evidence>
<organism evidence="6 7">
    <name type="scientific">Gallintestinimicrobium propionicum</name>
    <dbReference type="NCBI Taxonomy" id="2981770"/>
    <lineage>
        <taxon>Bacteria</taxon>
        <taxon>Bacillati</taxon>
        <taxon>Bacillota</taxon>
        <taxon>Clostridia</taxon>
        <taxon>Lachnospirales</taxon>
        <taxon>Lachnospiraceae</taxon>
        <taxon>Gallintestinimicrobium</taxon>
    </lineage>
</organism>
<dbReference type="PROSITE" id="PS51257">
    <property type="entry name" value="PROKAR_LIPOPROTEIN"/>
    <property type="match status" value="1"/>
</dbReference>
<keyword evidence="7" id="KW-1185">Reference proteome</keyword>
<name>A0AAE3DMZ1_9FIRM</name>
<dbReference type="EMBL" id="JAJEQF010000004">
    <property type="protein sequence ID" value="MCC2166681.1"/>
    <property type="molecule type" value="Genomic_DNA"/>
</dbReference>
<evidence type="ECO:0000256" key="2">
    <source>
        <dbReference type="ARBA" id="ARBA00008520"/>
    </source>
</evidence>
<accession>A0AAE3DMZ1</accession>
<evidence type="ECO:0000256" key="1">
    <source>
        <dbReference type="ARBA" id="ARBA00004196"/>
    </source>
</evidence>
<feature type="chain" id="PRO_5042207461" evidence="5">
    <location>
        <begin position="20"/>
        <end position="455"/>
    </location>
</feature>
<dbReference type="InterPro" id="IPR050490">
    <property type="entry name" value="Bact_solute-bd_prot1"/>
</dbReference>
<evidence type="ECO:0000313" key="7">
    <source>
        <dbReference type="Proteomes" id="UP001199355"/>
    </source>
</evidence>
<evidence type="ECO:0000256" key="5">
    <source>
        <dbReference type="SAM" id="SignalP"/>
    </source>
</evidence>
<dbReference type="SUPFAM" id="SSF53850">
    <property type="entry name" value="Periplasmic binding protein-like II"/>
    <property type="match status" value="1"/>
</dbReference>
<keyword evidence="4 5" id="KW-0732">Signal</keyword>
<evidence type="ECO:0000256" key="4">
    <source>
        <dbReference type="ARBA" id="ARBA00022729"/>
    </source>
</evidence>
<keyword evidence="3" id="KW-0813">Transport</keyword>
<gene>
    <name evidence="6" type="ORF">LKD45_03020</name>
</gene>
<dbReference type="RefSeq" id="WP_308727732.1">
    <property type="nucleotide sequence ID" value="NZ_JAJEQF010000004.1"/>
</dbReference>
<comment type="similarity">
    <text evidence="2">Belongs to the bacterial solute-binding protein 1 family.</text>
</comment>
<protein>
    <submittedName>
        <fullName evidence="6">Extracellular solute-binding protein</fullName>
    </submittedName>
</protein>
<feature type="signal peptide" evidence="5">
    <location>
        <begin position="1"/>
        <end position="19"/>
    </location>
</feature>
<dbReference type="Proteomes" id="UP001199355">
    <property type="component" value="Unassembled WGS sequence"/>
</dbReference>
<dbReference type="PANTHER" id="PTHR43649">
    <property type="entry name" value="ARABINOSE-BINDING PROTEIN-RELATED"/>
    <property type="match status" value="1"/>
</dbReference>
<dbReference type="PANTHER" id="PTHR43649:SF31">
    <property type="entry name" value="SN-GLYCEROL-3-PHOSPHATE-BINDING PERIPLASMIC PROTEIN UGPB"/>
    <property type="match status" value="1"/>
</dbReference>
<dbReference type="AlphaFoldDB" id="A0AAE3DMZ1"/>
<comment type="caution">
    <text evidence="6">The sequence shown here is derived from an EMBL/GenBank/DDBJ whole genome shotgun (WGS) entry which is preliminary data.</text>
</comment>
<reference evidence="6 7" key="1">
    <citation type="submission" date="2021-10" db="EMBL/GenBank/DDBJ databases">
        <title>Anaerobic single-cell dispensing facilitates the cultivation of human gut bacteria.</title>
        <authorList>
            <person name="Afrizal A."/>
        </authorList>
    </citation>
    <scope>NUCLEOTIDE SEQUENCE [LARGE SCALE GENOMIC DNA]</scope>
    <source>
        <strain evidence="6 7">CLA-AA-H244</strain>
    </source>
</reference>
<dbReference type="GO" id="GO:0030313">
    <property type="term" value="C:cell envelope"/>
    <property type="evidence" value="ECO:0007669"/>
    <property type="project" value="UniProtKB-SubCell"/>
</dbReference>
<sequence>MKKKVIGVLLATAMAFGLAACGNSAGGEAVKQETEKAEEAKAGTKEEKSGEVTTVTLWSFKAEDNDPTASSSRLKKLIDDFNASHEDIQVEVSFGKTYDNVVTAIATQDTPDLFDMYWQYASPLAARGALYDLTEFVENDAEFEKADFLERVWDLCTVDGKIYSIPNLASSSFAVYNKNVLKEAGWENFPTTFEDMIQCAKDCYDLESTSMGMNPLSPWLDNVLWPSMTEASWNDADGNPVFDSEAMRLAYSAQKELIDYQGGYAVATGWESDFGPARGSVTDPILTGEAGFLLLPDSAISSIYNAGVEAGYAYGEDWGIARVPGKSMFTAAVYEMNAKTKNPEASWEVMSYLNSKEAMTYLAEGEKGVGALMPRKSALDALSEKEGVCDALKEVAVLLKEADLQSFPMSGYVNEYLGAIGNNMTAYMEGTMDMDTAVSNIQEEVQAAADAFNGK</sequence>
<comment type="subcellular location">
    <subcellularLocation>
        <location evidence="1">Cell envelope</location>
    </subcellularLocation>
</comment>
<evidence type="ECO:0000313" key="6">
    <source>
        <dbReference type="EMBL" id="MCC2166681.1"/>
    </source>
</evidence>